<keyword evidence="2" id="KW-1185">Reference proteome</keyword>
<name>A0A2Z7AYM4_9LAMI</name>
<dbReference type="EMBL" id="KV011197">
    <property type="protein sequence ID" value="KZV26573.1"/>
    <property type="molecule type" value="Genomic_DNA"/>
</dbReference>
<dbReference type="Proteomes" id="UP000250235">
    <property type="component" value="Unassembled WGS sequence"/>
</dbReference>
<protein>
    <submittedName>
        <fullName evidence="1">Uncharacterized protein</fullName>
    </submittedName>
</protein>
<dbReference type="AlphaFoldDB" id="A0A2Z7AYM4"/>
<evidence type="ECO:0000313" key="2">
    <source>
        <dbReference type="Proteomes" id="UP000250235"/>
    </source>
</evidence>
<gene>
    <name evidence="1" type="ORF">F511_20667</name>
</gene>
<sequence>MWLSSLAVRGFDPAVSSSRRSRILALLVRAARVAVVLGLSFVAFVVQSIRPHTEADVNAGQHLCSARRKRRRLASAKEPVDAHIQFPDVNAGPLFCSLQLVLRERVSDRI</sequence>
<evidence type="ECO:0000313" key="1">
    <source>
        <dbReference type="EMBL" id="KZV26573.1"/>
    </source>
</evidence>
<organism evidence="1 2">
    <name type="scientific">Dorcoceras hygrometricum</name>
    <dbReference type="NCBI Taxonomy" id="472368"/>
    <lineage>
        <taxon>Eukaryota</taxon>
        <taxon>Viridiplantae</taxon>
        <taxon>Streptophyta</taxon>
        <taxon>Embryophyta</taxon>
        <taxon>Tracheophyta</taxon>
        <taxon>Spermatophyta</taxon>
        <taxon>Magnoliopsida</taxon>
        <taxon>eudicotyledons</taxon>
        <taxon>Gunneridae</taxon>
        <taxon>Pentapetalae</taxon>
        <taxon>asterids</taxon>
        <taxon>lamiids</taxon>
        <taxon>Lamiales</taxon>
        <taxon>Gesneriaceae</taxon>
        <taxon>Didymocarpoideae</taxon>
        <taxon>Trichosporeae</taxon>
        <taxon>Loxocarpinae</taxon>
        <taxon>Dorcoceras</taxon>
    </lineage>
</organism>
<proteinExistence type="predicted"/>
<reference evidence="1 2" key="1">
    <citation type="journal article" date="2015" name="Proc. Natl. Acad. Sci. U.S.A.">
        <title>The resurrection genome of Boea hygrometrica: A blueprint for survival of dehydration.</title>
        <authorList>
            <person name="Xiao L."/>
            <person name="Yang G."/>
            <person name="Zhang L."/>
            <person name="Yang X."/>
            <person name="Zhao S."/>
            <person name="Ji Z."/>
            <person name="Zhou Q."/>
            <person name="Hu M."/>
            <person name="Wang Y."/>
            <person name="Chen M."/>
            <person name="Xu Y."/>
            <person name="Jin H."/>
            <person name="Xiao X."/>
            <person name="Hu G."/>
            <person name="Bao F."/>
            <person name="Hu Y."/>
            <person name="Wan P."/>
            <person name="Li L."/>
            <person name="Deng X."/>
            <person name="Kuang T."/>
            <person name="Xiang C."/>
            <person name="Zhu J.K."/>
            <person name="Oliver M.J."/>
            <person name="He Y."/>
        </authorList>
    </citation>
    <scope>NUCLEOTIDE SEQUENCE [LARGE SCALE GENOMIC DNA]</scope>
    <source>
        <strain evidence="2">cv. XS01</strain>
    </source>
</reference>
<accession>A0A2Z7AYM4</accession>